<comment type="subcellular location">
    <subcellularLocation>
        <location evidence="1">Cell inner membrane</location>
        <topology evidence="1">Multi-pass membrane protein</topology>
    </subcellularLocation>
</comment>
<dbReference type="AlphaFoldDB" id="A0A0M0BQY7"/>
<protein>
    <submittedName>
        <fullName evidence="9">YeeE/YedE family protein family</fullName>
    </submittedName>
</protein>
<feature type="transmembrane region" description="Helical" evidence="8">
    <location>
        <begin position="66"/>
        <end position="88"/>
    </location>
</feature>
<evidence type="ECO:0000313" key="10">
    <source>
        <dbReference type="Proteomes" id="UP000037237"/>
    </source>
</evidence>
<dbReference type="Proteomes" id="UP000037237">
    <property type="component" value="Unassembled WGS sequence"/>
</dbReference>
<evidence type="ECO:0000256" key="7">
    <source>
        <dbReference type="ARBA" id="ARBA00023136"/>
    </source>
</evidence>
<sequence>MIFMFPLGIEPYLVGGIIIGIGVAIIYLLTGLHATQSSFFTTTLSWFSKRKDFQKDKNIEERGWRLTLATGLIIGALIHTLTLSPIGFWTTSVQLWRLILGGLLVGFGTRLSSGCTSGHGISGLASLSKTSLYAVIVFMGIAIITANIVQLLGVSP</sequence>
<feature type="transmembrane region" description="Helical" evidence="8">
    <location>
        <begin position="132"/>
        <end position="153"/>
    </location>
</feature>
<keyword evidence="6 8" id="KW-1133">Transmembrane helix</keyword>
<name>A0A0M0BQY7_9ARCH</name>
<dbReference type="GO" id="GO:0005886">
    <property type="term" value="C:plasma membrane"/>
    <property type="evidence" value="ECO:0007669"/>
    <property type="project" value="UniProtKB-SubCell"/>
</dbReference>
<keyword evidence="2" id="KW-0813">Transport</keyword>
<reference evidence="9 10" key="1">
    <citation type="submission" date="2015-06" db="EMBL/GenBank/DDBJ databases">
        <title>New insights into the roles of widespread benthic archaea in carbon and nitrogen cycling.</title>
        <authorList>
            <person name="Lazar C.S."/>
            <person name="Baker B.J."/>
            <person name="Seitz K.W."/>
            <person name="Hyde A.S."/>
            <person name="Dick G.J."/>
            <person name="Hinrichs K.-U."/>
            <person name="Teske A.P."/>
        </authorList>
    </citation>
    <scope>NUCLEOTIDE SEQUENCE [LARGE SCALE GENOMIC DNA]</scope>
    <source>
        <strain evidence="9">SG8-32-1</strain>
    </source>
</reference>
<keyword evidence="4" id="KW-0997">Cell inner membrane</keyword>
<proteinExistence type="predicted"/>
<feature type="transmembrane region" description="Helical" evidence="8">
    <location>
        <begin position="94"/>
        <end position="111"/>
    </location>
</feature>
<dbReference type="PANTHER" id="PTHR30574">
    <property type="entry name" value="INNER MEMBRANE PROTEIN YEDE"/>
    <property type="match status" value="1"/>
</dbReference>
<keyword evidence="7 8" id="KW-0472">Membrane</keyword>
<evidence type="ECO:0000256" key="6">
    <source>
        <dbReference type="ARBA" id="ARBA00022989"/>
    </source>
</evidence>
<keyword evidence="5 8" id="KW-0812">Transmembrane</keyword>
<dbReference type="EMBL" id="LFWU01000110">
    <property type="protein sequence ID" value="KON30977.1"/>
    <property type="molecule type" value="Genomic_DNA"/>
</dbReference>
<evidence type="ECO:0000256" key="3">
    <source>
        <dbReference type="ARBA" id="ARBA00022475"/>
    </source>
</evidence>
<dbReference type="PANTHER" id="PTHR30574:SF1">
    <property type="entry name" value="SULPHUR TRANSPORT DOMAIN-CONTAINING PROTEIN"/>
    <property type="match status" value="1"/>
</dbReference>
<dbReference type="Pfam" id="PF04143">
    <property type="entry name" value="Sulf_transp"/>
    <property type="match status" value="1"/>
</dbReference>
<dbReference type="InterPro" id="IPR007272">
    <property type="entry name" value="Sulf_transp_TsuA/YedE"/>
</dbReference>
<organism evidence="9 10">
    <name type="scientific">miscellaneous Crenarchaeota group-1 archaeon SG8-32-1</name>
    <dbReference type="NCBI Taxonomy" id="1685124"/>
    <lineage>
        <taxon>Archaea</taxon>
        <taxon>Candidatus Bathyarchaeota</taxon>
        <taxon>MCG-1</taxon>
    </lineage>
</organism>
<keyword evidence="3" id="KW-1003">Cell membrane</keyword>
<evidence type="ECO:0000313" key="9">
    <source>
        <dbReference type="EMBL" id="KON30977.1"/>
    </source>
</evidence>
<comment type="caution">
    <text evidence="9">The sequence shown here is derived from an EMBL/GenBank/DDBJ whole genome shotgun (WGS) entry which is preliminary data.</text>
</comment>
<feature type="transmembrane region" description="Helical" evidence="8">
    <location>
        <begin position="12"/>
        <end position="30"/>
    </location>
</feature>
<evidence type="ECO:0000256" key="2">
    <source>
        <dbReference type="ARBA" id="ARBA00022448"/>
    </source>
</evidence>
<evidence type="ECO:0000256" key="8">
    <source>
        <dbReference type="SAM" id="Phobius"/>
    </source>
</evidence>
<evidence type="ECO:0000256" key="5">
    <source>
        <dbReference type="ARBA" id="ARBA00022692"/>
    </source>
</evidence>
<accession>A0A0M0BQY7</accession>
<evidence type="ECO:0000256" key="1">
    <source>
        <dbReference type="ARBA" id="ARBA00004429"/>
    </source>
</evidence>
<gene>
    <name evidence="9" type="ORF">AC477_04510</name>
</gene>
<evidence type="ECO:0000256" key="4">
    <source>
        <dbReference type="ARBA" id="ARBA00022519"/>
    </source>
</evidence>